<dbReference type="Proteomes" id="UP001152531">
    <property type="component" value="Unassembled WGS sequence"/>
</dbReference>
<keyword evidence="2" id="KW-1185">Reference proteome</keyword>
<comment type="caution">
    <text evidence="1">The sequence shown here is derived from an EMBL/GenBank/DDBJ whole genome shotgun (WGS) entry which is preliminary data.</text>
</comment>
<sequence length="729" mass="84061">MEDKEKLSKKRSKVSRACDCCRRKKVKCNASFSASLNKITKKCDNCIKNQEECTFSRTPLKRGPSKGYIRDLEEKLESKIKDEAPLIVNGNHNGNGVGINENIINVNNMTTPANTNNNMNNLHPMNNIVLPPITKTQSPFNNSILPPINPNSPNSDSNSPKIQGPFWKVPYELPSNNNEYELSRRSSIDSISSNSTTGSKLSRLPSLKPTMSNDQNSLISDSDDDYYSASSIKNSRRSSSASSPRNSISSLSSLNGRVKKINIQNSISSPNPSLGQLPHKHSNSLSSLNSMNQNTLPSMISPPIHHIALESNLKAYYQRFHPNFPILPFSENLILQILDFKDTYLVELFNQSLNTLINYKSLNSNDCNEILNKFLKIYPFSYLINENYLIIFLSSLILNNYAILLSGNNYSLLISVTNSIFNDFKIMNNFKILTNKQNLHFDDFKLYLPKLYYCLTIIDNFFCLSFGTNKLIHFDISDEDLKYLIPSNFNKGEFNGYNYFKNMEFIQSLILFRDKMFENNSSNNDFFSKFFLKCDNFNNYDKNGMDYQFSFIMKDKIELIKFLIEINYLFLNNNNNLNDEFSEILNDYILKLIRLIKNLSVSILNFSKFISPKFELISPPLNLLTHQTLKLIKLSKLVIDSLTHFINIDIFNRLLKINNDLSQSYQFILSNINYMNLSNTTISSVNDKINKFQINFNLIHNQQQDIRNWKFEFNSIWEFLNRDNGGWCI</sequence>
<organism evidence="1 2">
    <name type="scientific">[Candida] jaroonii</name>
    <dbReference type="NCBI Taxonomy" id="467808"/>
    <lineage>
        <taxon>Eukaryota</taxon>
        <taxon>Fungi</taxon>
        <taxon>Dikarya</taxon>
        <taxon>Ascomycota</taxon>
        <taxon>Saccharomycotina</taxon>
        <taxon>Pichiomycetes</taxon>
        <taxon>Debaryomycetaceae</taxon>
        <taxon>Yamadazyma</taxon>
    </lineage>
</organism>
<dbReference type="EMBL" id="CALSDN010000010">
    <property type="protein sequence ID" value="CAH6722612.1"/>
    <property type="molecule type" value="Genomic_DNA"/>
</dbReference>
<proteinExistence type="predicted"/>
<gene>
    <name evidence="1" type="ORF">CLIB1444_10S02388</name>
</gene>
<protein>
    <submittedName>
        <fullName evidence="1">Uncharacterized protein</fullName>
    </submittedName>
</protein>
<evidence type="ECO:0000313" key="1">
    <source>
        <dbReference type="EMBL" id="CAH6722612.1"/>
    </source>
</evidence>
<reference evidence="1" key="1">
    <citation type="submission" date="2022-06" db="EMBL/GenBank/DDBJ databases">
        <authorList>
            <person name="Legras J.-L."/>
            <person name="Devillers H."/>
            <person name="Grondin C."/>
        </authorList>
    </citation>
    <scope>NUCLEOTIDE SEQUENCE</scope>
    <source>
        <strain evidence="1">CLIB 1444</strain>
    </source>
</reference>
<evidence type="ECO:0000313" key="2">
    <source>
        <dbReference type="Proteomes" id="UP001152531"/>
    </source>
</evidence>
<accession>A0ACA9YCD2</accession>
<name>A0ACA9YCD2_9ASCO</name>